<dbReference type="SUPFAM" id="SSF47473">
    <property type="entry name" value="EF-hand"/>
    <property type="match status" value="1"/>
</dbReference>
<dbReference type="GO" id="GO:0033192">
    <property type="term" value="F:calmodulin-dependent protein phosphatase activity"/>
    <property type="evidence" value="ECO:0007669"/>
    <property type="project" value="InterPro"/>
</dbReference>
<dbReference type="Gene3D" id="3.60.21.10">
    <property type="match status" value="1"/>
</dbReference>
<keyword evidence="3" id="KW-0378">Hydrolase</keyword>
<comment type="catalytic activity">
    <reaction evidence="3">
        <text>O-phospho-L-threonyl-[protein] + H2O = L-threonyl-[protein] + phosphate</text>
        <dbReference type="Rhea" id="RHEA:47004"/>
        <dbReference type="Rhea" id="RHEA-COMP:11060"/>
        <dbReference type="Rhea" id="RHEA-COMP:11605"/>
        <dbReference type="ChEBI" id="CHEBI:15377"/>
        <dbReference type="ChEBI" id="CHEBI:30013"/>
        <dbReference type="ChEBI" id="CHEBI:43474"/>
        <dbReference type="ChEBI" id="CHEBI:61977"/>
        <dbReference type="EC" id="3.1.3.16"/>
    </reaction>
</comment>
<dbReference type="InterPro" id="IPR004843">
    <property type="entry name" value="Calcineurin-like_PHP"/>
</dbReference>
<dbReference type="GO" id="GO:0097720">
    <property type="term" value="P:calcineurin-mediated signaling"/>
    <property type="evidence" value="ECO:0007669"/>
    <property type="project" value="InterPro"/>
</dbReference>
<evidence type="ECO:0000256" key="4">
    <source>
        <dbReference type="SAM" id="MobiDB-lite"/>
    </source>
</evidence>
<feature type="compositionally biased region" description="Polar residues" evidence="4">
    <location>
        <begin position="476"/>
        <end position="485"/>
    </location>
</feature>
<dbReference type="EC" id="3.1.3.16" evidence="3"/>
<feature type="region of interest" description="Disordered" evidence="4">
    <location>
        <begin position="1126"/>
        <end position="1151"/>
    </location>
</feature>
<organism evidence="6">
    <name type="scientific">Aureoumbra lagunensis</name>
    <dbReference type="NCBI Taxonomy" id="44058"/>
    <lineage>
        <taxon>Eukaryota</taxon>
        <taxon>Sar</taxon>
        <taxon>Stramenopiles</taxon>
        <taxon>Ochrophyta</taxon>
        <taxon>Pelagophyceae</taxon>
        <taxon>Pelagomonadales</taxon>
        <taxon>Aureoumbra</taxon>
    </lineage>
</organism>
<evidence type="ECO:0000259" key="5">
    <source>
        <dbReference type="PROSITE" id="PS50222"/>
    </source>
</evidence>
<dbReference type="InterPro" id="IPR006186">
    <property type="entry name" value="Ser/Thr-sp_prot-phosphatase"/>
</dbReference>
<evidence type="ECO:0000256" key="3">
    <source>
        <dbReference type="RuleBase" id="RU004273"/>
    </source>
</evidence>
<dbReference type="InterPro" id="IPR018247">
    <property type="entry name" value="EF_Hand_1_Ca_BS"/>
</dbReference>
<dbReference type="PANTHER" id="PTHR45673">
    <property type="entry name" value="SERINE/THREONINE-PROTEIN PHOSPHATASE 2B CATALYTIC SUBUNIT 1-RELATED"/>
    <property type="match status" value="1"/>
</dbReference>
<feature type="domain" description="EF-hand" evidence="5">
    <location>
        <begin position="1171"/>
        <end position="1201"/>
    </location>
</feature>
<feature type="domain" description="EF-hand" evidence="5">
    <location>
        <begin position="1202"/>
        <end position="1237"/>
    </location>
</feature>
<comment type="similarity">
    <text evidence="1 3">Belongs to the PPP phosphatase family.</text>
</comment>
<dbReference type="InterPro" id="IPR043360">
    <property type="entry name" value="PP2B"/>
</dbReference>
<dbReference type="Pfam" id="PF00149">
    <property type="entry name" value="Metallophos"/>
    <property type="match status" value="1"/>
</dbReference>
<dbReference type="InterPro" id="IPR011992">
    <property type="entry name" value="EF-hand-dom_pair"/>
</dbReference>
<feature type="compositionally biased region" description="Basic residues" evidence="4">
    <location>
        <begin position="463"/>
        <end position="473"/>
    </location>
</feature>
<dbReference type="PROSITE" id="PS50222">
    <property type="entry name" value="EF_HAND_2"/>
    <property type="match status" value="2"/>
</dbReference>
<dbReference type="InterPro" id="IPR002048">
    <property type="entry name" value="EF_hand_dom"/>
</dbReference>
<feature type="compositionally biased region" description="Polar residues" evidence="4">
    <location>
        <begin position="1129"/>
        <end position="1139"/>
    </location>
</feature>
<dbReference type="PROSITE" id="PS00018">
    <property type="entry name" value="EF_HAND_1"/>
    <property type="match status" value="2"/>
</dbReference>
<dbReference type="EMBL" id="HBIJ01013867">
    <property type="protein sequence ID" value="CAE0368559.1"/>
    <property type="molecule type" value="Transcribed_RNA"/>
</dbReference>
<dbReference type="InterPro" id="IPR029052">
    <property type="entry name" value="Metallo-depent_PP-like"/>
</dbReference>
<protein>
    <recommendedName>
        <fullName evidence="3">Serine/threonine-protein phosphatase</fullName>
        <ecNumber evidence="3">3.1.3.16</ecNumber>
    </recommendedName>
</protein>
<keyword evidence="2" id="KW-0106">Calcium</keyword>
<evidence type="ECO:0000256" key="1">
    <source>
        <dbReference type="ARBA" id="ARBA00008294"/>
    </source>
</evidence>
<feature type="region of interest" description="Disordered" evidence="4">
    <location>
        <begin position="1060"/>
        <end position="1086"/>
    </location>
</feature>
<feature type="compositionally biased region" description="Acidic residues" evidence="4">
    <location>
        <begin position="487"/>
        <end position="514"/>
    </location>
</feature>
<feature type="compositionally biased region" description="Polar residues" evidence="4">
    <location>
        <begin position="815"/>
        <end position="825"/>
    </location>
</feature>
<feature type="compositionally biased region" description="Polar residues" evidence="4">
    <location>
        <begin position="792"/>
        <end position="804"/>
    </location>
</feature>
<evidence type="ECO:0000313" key="6">
    <source>
        <dbReference type="EMBL" id="CAE0368559.1"/>
    </source>
</evidence>
<dbReference type="SUPFAM" id="SSF56300">
    <property type="entry name" value="Metallo-dependent phosphatases"/>
    <property type="match status" value="1"/>
</dbReference>
<feature type="region of interest" description="Disordered" evidence="4">
    <location>
        <begin position="161"/>
        <end position="182"/>
    </location>
</feature>
<sequence>MMTDNDSCSDGPSEEPPAVKECPLCYDQFELVGIRAPRVLPCCGALTCVGCLADMICDDEVCCPECFVTTRAKLPGQLPEMFAQSFEIPARVIAALQTEEVEETSFSEAGESPEKKISQTDAVKDEDFDDGKESPNPSPPRETALSAFLDAVPRLSPAIEKTQVSSQEHCSRDEENFSERDSLTQVDAVELEQTRARLSERARSISSGVGSGSDAYGRINTISLSSKAALPSPENVRAVFDQGRQLPLADALLLLKAAREILVKESNVLSLDVPLLCVGDLHGQYEDLLTVLHGDGRDDTLRLARACVHAPRYLNTTNNNDNEKSSRGSILFLGDYVDRGARGCEVFLYLLALKLRYPHHIHLIRGNHESRSLTGHFGFRVECRRKYSMTAYHEICRVFEALPLAAKVTGANYGDVLCCHGGIGPHFSTIQDIQNIDRFTEPPDDGPLCDILWADPARHSNPRRAAMARRSLHQKPINQCSSGNESLGDDESDFDQGEYDSDQGLSDDEDEEDFQDFETNVARGCSVVFSQRATRKFLSNNNLVAIVRAHEVQEDGYARDFEMKKQNLPIAPVTTVFSAPNYCGKYGNDAAVLILGLDAANAVVFDAVQPVEPPHSPNGMAEISDDEGNHIEHQTESEAVRKAYEICPYMPSSFRAIVECAYDMLDERAGMVKKVAAAERRKRRKSVDDARLQEHQKLKESRRKSTNDSVTNTEITTIKSSPVKKETPCATPTEEARPTYTQQPMTQRKVFSRASSVSELRARFEKNMHQKNKQLPSAFCKQRSVSCKPPKRTTSTSGNNNKIEPSSPADPLKTNIATSWPPATSDSKKSTPPAPQSKPRIWTIPKAFKRPSTIDSSGLSELPIEPVLTGEGQKRLFGLVDKSEERSVIKNEQKVRIVSAPVTNTSAIASRARRHQSEIISNRRKLSVELMTVKSRRFSAALNGDAFNEMAPSAVRKRVQRIQRTSCPHFAAFLSNASFVDSGTRGKNTIIDAQRGRLTNEEELHEVRNALRASRKITATTFDRATFENAARAFSSTRISRHSLPGNTTHSESSTAILAARRRRASEKWTPHDNNDAADADDEAVTSRKVQFAPQIAPVINLADDIAETKSGGAVIRRTVSEASLFGSAGNTPTTSPGVGSNVKRSRTGSIDSLESKSSVEGFSDNEVYALRLIFSLFDIDNSGSIDREELAKYAEEVDECVSPRDVDCCLQAIDIDGDGCISLDDWVSFAAQLKAAWQLQEAALGKSPVSSVDHHEE</sequence>
<proteinExistence type="inferred from homology"/>
<feature type="compositionally biased region" description="Basic and acidic residues" evidence="4">
    <location>
        <begin position="169"/>
        <end position="182"/>
    </location>
</feature>
<dbReference type="CDD" id="cd16449">
    <property type="entry name" value="RING-HC"/>
    <property type="match status" value="1"/>
</dbReference>
<feature type="compositionally biased region" description="Polar residues" evidence="4">
    <location>
        <begin position="707"/>
        <end position="720"/>
    </location>
</feature>
<dbReference type="AlphaFoldDB" id="A0A7S3NLT0"/>
<dbReference type="Pfam" id="PF13499">
    <property type="entry name" value="EF-hand_7"/>
    <property type="match status" value="1"/>
</dbReference>
<dbReference type="PROSITE" id="PS00125">
    <property type="entry name" value="SER_THR_PHOSPHATASE"/>
    <property type="match status" value="1"/>
</dbReference>
<feature type="compositionally biased region" description="Basic and acidic residues" evidence="4">
    <location>
        <begin position="686"/>
        <end position="706"/>
    </location>
</feature>
<feature type="region of interest" description="Disordered" evidence="4">
    <location>
        <begin position="677"/>
        <end position="754"/>
    </location>
</feature>
<dbReference type="SMART" id="SM00054">
    <property type="entry name" value="EFh"/>
    <property type="match status" value="2"/>
</dbReference>
<feature type="region of interest" description="Disordered" evidence="4">
    <location>
        <begin position="102"/>
        <end position="143"/>
    </location>
</feature>
<feature type="compositionally biased region" description="Basic and acidic residues" evidence="4">
    <location>
        <begin position="112"/>
        <end position="125"/>
    </location>
</feature>
<feature type="region of interest" description="Disordered" evidence="4">
    <location>
        <begin position="463"/>
        <end position="514"/>
    </location>
</feature>
<accession>A0A7S3NLT0</accession>
<evidence type="ECO:0000256" key="2">
    <source>
        <dbReference type="ARBA" id="ARBA00022837"/>
    </source>
</evidence>
<gene>
    <name evidence="6" type="ORF">ALAG00032_LOCUS9322</name>
</gene>
<feature type="compositionally biased region" description="Basic and acidic residues" evidence="4">
    <location>
        <begin position="1066"/>
        <end position="1075"/>
    </location>
</feature>
<dbReference type="CDD" id="cd00051">
    <property type="entry name" value="EFh"/>
    <property type="match status" value="1"/>
</dbReference>
<dbReference type="PRINTS" id="PR00114">
    <property type="entry name" value="STPHPHTASE"/>
</dbReference>
<dbReference type="SMART" id="SM00156">
    <property type="entry name" value="PP2Ac"/>
    <property type="match status" value="1"/>
</dbReference>
<dbReference type="Gene3D" id="1.10.238.10">
    <property type="entry name" value="EF-hand"/>
    <property type="match status" value="1"/>
</dbReference>
<dbReference type="GO" id="GO:0005509">
    <property type="term" value="F:calcium ion binding"/>
    <property type="evidence" value="ECO:0007669"/>
    <property type="project" value="InterPro"/>
</dbReference>
<name>A0A7S3NLT0_9STRA</name>
<feature type="region of interest" description="Disordered" evidence="4">
    <location>
        <begin position="768"/>
        <end position="843"/>
    </location>
</feature>
<reference evidence="6" key="1">
    <citation type="submission" date="2021-01" db="EMBL/GenBank/DDBJ databases">
        <authorList>
            <person name="Corre E."/>
            <person name="Pelletier E."/>
            <person name="Niang G."/>
            <person name="Scheremetjew M."/>
            <person name="Finn R."/>
            <person name="Kale V."/>
            <person name="Holt S."/>
            <person name="Cochrane G."/>
            <person name="Meng A."/>
            <person name="Brown T."/>
            <person name="Cohen L."/>
        </authorList>
    </citation>
    <scope>NUCLEOTIDE SEQUENCE</scope>
    <source>
        <strain evidence="6">CCMP1510</strain>
    </source>
</reference>